<reference evidence="2" key="1">
    <citation type="journal article" date="2021" name="PeerJ">
        <title>Extensive microbial diversity within the chicken gut microbiome revealed by metagenomics and culture.</title>
        <authorList>
            <person name="Gilroy R."/>
            <person name="Ravi A."/>
            <person name="Getino M."/>
            <person name="Pursley I."/>
            <person name="Horton D.L."/>
            <person name="Alikhan N.F."/>
            <person name="Baker D."/>
            <person name="Gharbi K."/>
            <person name="Hall N."/>
            <person name="Watson M."/>
            <person name="Adriaenssens E.M."/>
            <person name="Foster-Nyarko E."/>
            <person name="Jarju S."/>
            <person name="Secka A."/>
            <person name="Antonio M."/>
            <person name="Oren A."/>
            <person name="Chaudhuri R.R."/>
            <person name="La Ragione R."/>
            <person name="Hildebrand F."/>
            <person name="Pallen M.J."/>
        </authorList>
    </citation>
    <scope>NUCLEOTIDE SEQUENCE</scope>
    <source>
        <strain evidence="2">ChiGjej6B6-14162</strain>
    </source>
</reference>
<keyword evidence="1" id="KW-0812">Transmembrane</keyword>
<gene>
    <name evidence="2" type="ORF">H9977_05700</name>
</gene>
<keyword evidence="1" id="KW-1133">Transmembrane helix</keyword>
<organism evidence="2 3">
    <name type="scientific">Candidatus Parabacteroides intestinipullorum</name>
    <dbReference type="NCBI Taxonomy" id="2838723"/>
    <lineage>
        <taxon>Bacteria</taxon>
        <taxon>Pseudomonadati</taxon>
        <taxon>Bacteroidota</taxon>
        <taxon>Bacteroidia</taxon>
        <taxon>Bacteroidales</taxon>
        <taxon>Tannerellaceae</taxon>
        <taxon>Parabacteroides</taxon>
    </lineage>
</organism>
<feature type="transmembrane region" description="Helical" evidence="1">
    <location>
        <begin position="64"/>
        <end position="83"/>
    </location>
</feature>
<feature type="transmembrane region" description="Helical" evidence="1">
    <location>
        <begin position="31"/>
        <end position="52"/>
    </location>
</feature>
<dbReference type="Proteomes" id="UP000886740">
    <property type="component" value="Unassembled WGS sequence"/>
</dbReference>
<dbReference type="InterPro" id="IPR005325">
    <property type="entry name" value="DUF308_memb"/>
</dbReference>
<dbReference type="InterPro" id="IPR052712">
    <property type="entry name" value="Acid_resist_chaperone_HdeD"/>
</dbReference>
<comment type="caution">
    <text evidence="2">The sequence shown here is derived from an EMBL/GenBank/DDBJ whole genome shotgun (WGS) entry which is preliminary data.</text>
</comment>
<dbReference type="PANTHER" id="PTHR34989">
    <property type="entry name" value="PROTEIN HDED"/>
    <property type="match status" value="1"/>
</dbReference>
<protein>
    <submittedName>
        <fullName evidence="2">DUF308 domain-containing protein</fullName>
    </submittedName>
</protein>
<feature type="transmembrane region" description="Helical" evidence="1">
    <location>
        <begin position="147"/>
        <end position="167"/>
    </location>
</feature>
<feature type="transmembrane region" description="Helical" evidence="1">
    <location>
        <begin position="89"/>
        <end position="110"/>
    </location>
</feature>
<dbReference type="PANTHER" id="PTHR34989:SF1">
    <property type="entry name" value="PROTEIN HDED"/>
    <property type="match status" value="1"/>
</dbReference>
<evidence type="ECO:0000256" key="1">
    <source>
        <dbReference type="SAM" id="Phobius"/>
    </source>
</evidence>
<feature type="transmembrane region" description="Helical" evidence="1">
    <location>
        <begin position="7"/>
        <end position="25"/>
    </location>
</feature>
<dbReference type="AlphaFoldDB" id="A0A9D1X7Y1"/>
<name>A0A9D1X7Y1_9BACT</name>
<evidence type="ECO:0000313" key="2">
    <source>
        <dbReference type="EMBL" id="HIX74508.1"/>
    </source>
</evidence>
<keyword evidence="1" id="KW-0472">Membrane</keyword>
<accession>A0A9D1X7Y1</accession>
<evidence type="ECO:0000313" key="3">
    <source>
        <dbReference type="Proteomes" id="UP000886740"/>
    </source>
</evidence>
<feature type="transmembrane region" description="Helical" evidence="1">
    <location>
        <begin position="122"/>
        <end position="141"/>
    </location>
</feature>
<dbReference type="EMBL" id="DXEL01000043">
    <property type="protein sequence ID" value="HIX74508.1"/>
    <property type="molecule type" value="Genomic_DNA"/>
</dbReference>
<reference evidence="2" key="2">
    <citation type="submission" date="2021-04" db="EMBL/GenBank/DDBJ databases">
        <authorList>
            <person name="Gilroy R."/>
        </authorList>
    </citation>
    <scope>NUCLEOTIDE SEQUENCE</scope>
    <source>
        <strain evidence="2">ChiGjej6B6-14162</strain>
    </source>
</reference>
<dbReference type="GO" id="GO:0005886">
    <property type="term" value="C:plasma membrane"/>
    <property type="evidence" value="ECO:0007669"/>
    <property type="project" value="TreeGrafter"/>
</dbReference>
<sequence>MRTLNNMILRGSFSILLGLLLILWPEAAINYLLMAIGALFAIPGIISIFSYLSRRGSGPEANPIFPVDAAGSILLGAWLMIMPSFFVNILMYILGGLLVLAGAQQIIQLIMARKWAVVPFGFYLLPTLILVTGVMILLYPFEVMANTLVVFGVAILLYGGCELINWYKFKRTQA</sequence>
<dbReference type="Pfam" id="PF03729">
    <property type="entry name" value="DUF308"/>
    <property type="match status" value="2"/>
</dbReference>
<proteinExistence type="predicted"/>